<evidence type="ECO:0000313" key="2">
    <source>
        <dbReference type="Proteomes" id="UP001249851"/>
    </source>
</evidence>
<evidence type="ECO:0000313" key="1">
    <source>
        <dbReference type="EMBL" id="KAK2563720.1"/>
    </source>
</evidence>
<dbReference type="Proteomes" id="UP001249851">
    <property type="component" value="Unassembled WGS sequence"/>
</dbReference>
<reference evidence="1" key="1">
    <citation type="journal article" date="2023" name="G3 (Bethesda)">
        <title>Whole genome assembly and annotation of the endangered Caribbean coral Acropora cervicornis.</title>
        <authorList>
            <person name="Selwyn J.D."/>
            <person name="Vollmer S.V."/>
        </authorList>
    </citation>
    <scope>NUCLEOTIDE SEQUENCE</scope>
    <source>
        <strain evidence="1">K2</strain>
    </source>
</reference>
<gene>
    <name evidence="1" type="ORF">P5673_012705</name>
</gene>
<organism evidence="1 2">
    <name type="scientific">Acropora cervicornis</name>
    <name type="common">Staghorn coral</name>
    <dbReference type="NCBI Taxonomy" id="6130"/>
    <lineage>
        <taxon>Eukaryota</taxon>
        <taxon>Metazoa</taxon>
        <taxon>Cnidaria</taxon>
        <taxon>Anthozoa</taxon>
        <taxon>Hexacorallia</taxon>
        <taxon>Scleractinia</taxon>
        <taxon>Astrocoeniina</taxon>
        <taxon>Acroporidae</taxon>
        <taxon>Acropora</taxon>
    </lineage>
</organism>
<proteinExistence type="predicted"/>
<keyword evidence="2" id="KW-1185">Reference proteome</keyword>
<accession>A0AAD9V7L4</accession>
<sequence length="86" mass="9969">MESNTARNKSLKDMTVWKTIARLEDHSCWSGFLLECNFVNTSSGSNHCSSLWRDKPQPIDASQISEIVSLGLKFSNHREEDKYWEF</sequence>
<dbReference type="AlphaFoldDB" id="A0AAD9V7L4"/>
<name>A0AAD9V7L4_ACRCE</name>
<reference evidence="1" key="2">
    <citation type="journal article" date="2023" name="Science">
        <title>Genomic signatures of disease resistance in endangered staghorn corals.</title>
        <authorList>
            <person name="Vollmer S.V."/>
            <person name="Selwyn J.D."/>
            <person name="Despard B.A."/>
            <person name="Roesel C.L."/>
        </authorList>
    </citation>
    <scope>NUCLEOTIDE SEQUENCE</scope>
    <source>
        <strain evidence="1">K2</strain>
    </source>
</reference>
<dbReference type="EMBL" id="JARQWQ010000024">
    <property type="protein sequence ID" value="KAK2563720.1"/>
    <property type="molecule type" value="Genomic_DNA"/>
</dbReference>
<protein>
    <submittedName>
        <fullName evidence="1">Uncharacterized protein</fullName>
    </submittedName>
</protein>
<comment type="caution">
    <text evidence="1">The sequence shown here is derived from an EMBL/GenBank/DDBJ whole genome shotgun (WGS) entry which is preliminary data.</text>
</comment>